<keyword evidence="2" id="KW-1185">Reference proteome</keyword>
<name>G9P7G0_HYPAI</name>
<comment type="caution">
    <text evidence="1">The sequence shown here is derived from an EMBL/GenBank/DDBJ whole genome shotgun (WGS) entry which is preliminary data.</text>
</comment>
<organism evidence="1 2">
    <name type="scientific">Hypocrea atroviridis (strain ATCC 20476 / IMI 206040)</name>
    <name type="common">Trichoderma atroviride</name>
    <dbReference type="NCBI Taxonomy" id="452589"/>
    <lineage>
        <taxon>Eukaryota</taxon>
        <taxon>Fungi</taxon>
        <taxon>Dikarya</taxon>
        <taxon>Ascomycota</taxon>
        <taxon>Pezizomycotina</taxon>
        <taxon>Sordariomycetes</taxon>
        <taxon>Hypocreomycetidae</taxon>
        <taxon>Hypocreales</taxon>
        <taxon>Hypocreaceae</taxon>
        <taxon>Trichoderma</taxon>
    </lineage>
</organism>
<evidence type="ECO:0000313" key="2">
    <source>
        <dbReference type="Proteomes" id="UP000005426"/>
    </source>
</evidence>
<protein>
    <submittedName>
        <fullName evidence="1">Uncharacterized protein</fullName>
    </submittedName>
</protein>
<dbReference type="EMBL" id="ABDG02000027">
    <property type="protein sequence ID" value="EHK40775.1"/>
    <property type="molecule type" value="Genomic_DNA"/>
</dbReference>
<gene>
    <name evidence="1" type="ORF">TRIATDRAFT_159039</name>
</gene>
<accession>G9P7G0</accession>
<reference evidence="1 2" key="1">
    <citation type="journal article" date="2011" name="Genome Biol.">
        <title>Comparative genome sequence analysis underscores mycoparasitism as the ancestral life style of Trichoderma.</title>
        <authorList>
            <person name="Kubicek C.P."/>
            <person name="Herrera-Estrella A."/>
            <person name="Seidl-Seiboth V."/>
            <person name="Martinez D.A."/>
            <person name="Druzhinina I.S."/>
            <person name="Thon M."/>
            <person name="Zeilinger S."/>
            <person name="Casas-Flores S."/>
            <person name="Horwitz B.A."/>
            <person name="Mukherjee P.K."/>
            <person name="Mukherjee M."/>
            <person name="Kredics L."/>
            <person name="Alcaraz L.D."/>
            <person name="Aerts A."/>
            <person name="Antal Z."/>
            <person name="Atanasova L."/>
            <person name="Cervantes-Badillo M.G."/>
            <person name="Challacombe J."/>
            <person name="Chertkov O."/>
            <person name="McCluskey K."/>
            <person name="Coulpier F."/>
            <person name="Deshpande N."/>
            <person name="von Doehren H."/>
            <person name="Ebbole D.J."/>
            <person name="Esquivel-Naranjo E.U."/>
            <person name="Fekete E."/>
            <person name="Flipphi M."/>
            <person name="Glaser F."/>
            <person name="Gomez-Rodriguez E.Y."/>
            <person name="Gruber S."/>
            <person name="Han C."/>
            <person name="Henrissat B."/>
            <person name="Hermosa R."/>
            <person name="Hernandez-Onate M."/>
            <person name="Karaffa L."/>
            <person name="Kosti I."/>
            <person name="Le Crom S."/>
            <person name="Lindquist E."/>
            <person name="Lucas S."/>
            <person name="Luebeck M."/>
            <person name="Luebeck P.S."/>
            <person name="Margeot A."/>
            <person name="Metz B."/>
            <person name="Misra M."/>
            <person name="Nevalainen H."/>
            <person name="Omann M."/>
            <person name="Packer N."/>
            <person name="Perrone G."/>
            <person name="Uresti-Rivera E.E."/>
            <person name="Salamov A."/>
            <person name="Schmoll M."/>
            <person name="Seiboth B."/>
            <person name="Shapiro H."/>
            <person name="Sukno S."/>
            <person name="Tamayo-Ramos J.A."/>
            <person name="Tisch D."/>
            <person name="Wiest A."/>
            <person name="Wilkinson H.H."/>
            <person name="Zhang M."/>
            <person name="Coutinho P.M."/>
            <person name="Kenerley C.M."/>
            <person name="Monte E."/>
            <person name="Baker S.E."/>
            <person name="Grigoriev I.V."/>
        </authorList>
    </citation>
    <scope>NUCLEOTIDE SEQUENCE [LARGE SCALE GENOMIC DNA]</scope>
    <source>
        <strain evidence="2">ATCC 20476 / IMI 206040</strain>
    </source>
</reference>
<dbReference type="AlphaFoldDB" id="G9P7G0"/>
<evidence type="ECO:0000313" key="1">
    <source>
        <dbReference type="EMBL" id="EHK40775.1"/>
    </source>
</evidence>
<sequence>MKGDVPGAVWCVLGQALRCSDKLLATAGGREVALYPRYGNGKSLKLARQVHLQAPGISHKPGDSSLC</sequence>
<dbReference type="HOGENOM" id="CLU_2812719_0_0_1"/>
<dbReference type="Proteomes" id="UP000005426">
    <property type="component" value="Unassembled WGS sequence"/>
</dbReference>
<proteinExistence type="predicted"/>